<dbReference type="InterPro" id="IPR003018">
    <property type="entry name" value="GAF"/>
</dbReference>
<evidence type="ECO:0000313" key="3">
    <source>
        <dbReference type="Proteomes" id="UP001501321"/>
    </source>
</evidence>
<dbReference type="SUPFAM" id="SSF55781">
    <property type="entry name" value="GAF domain-like"/>
    <property type="match status" value="1"/>
</dbReference>
<sequence>MAPELPQQLALACATVQEQALFDALTGCLARQLAIDHVALSHLAPRKDGLLVAYGLAQWQQGQACAPENYLLEKGPGQWTLEWEHCRLDGPLYREFPRDRRLGQHSHASYQGWLLRDDQQTPIGILCLLHHAPLPPAGLLDGWLAPYLPRLSAELQRLRQQQARAAQGRRQQLLLEHSLTLLALLDGEGHLLSISPALCQALGSPESGLLGRPLWSLPPLAQDPQLAGEIKHSVKLAQRQGQRLRRLLTLPSQDETPRQLDLLIHPLPATPEGASRVLLEARDISHWLRNSQQQRQEHHQLARALEQTGALAWRWEVQADLWHWLTPAQEAFAAVQDSAGLLAHFPPAEAQRLRQRLELSWQQGEAWQFEGPWHLPAGGSLWVRLQGAAEGSQLPAASLWGLLENRDPAHRLQQQQHRREARLSQELTLLGRCLQLSQQPLGDRLRQLCQDCCQLLELDRVGIWRYQTDTLENLLTYHGPSAREFKEPALPRGQFAALFDYLPAHPFLDAHHARADLRSREADTSFLAPRHIQSLLAQRIGPAHAAKGVLLLTQEQRAREWQDDEIELAQRLAALLDQWL</sequence>
<accession>A0ABP8PWG3</accession>
<protein>
    <recommendedName>
        <fullName evidence="1">PAS domain-containing protein</fullName>
    </recommendedName>
</protein>
<organism evidence="2 3">
    <name type="scientific">Pseudaeromonas paramecii</name>
    <dbReference type="NCBI Taxonomy" id="2138166"/>
    <lineage>
        <taxon>Bacteria</taxon>
        <taxon>Pseudomonadati</taxon>
        <taxon>Pseudomonadota</taxon>
        <taxon>Gammaproteobacteria</taxon>
        <taxon>Aeromonadales</taxon>
        <taxon>Aeromonadaceae</taxon>
        <taxon>Pseudaeromonas</taxon>
    </lineage>
</organism>
<dbReference type="InterPro" id="IPR029016">
    <property type="entry name" value="GAF-like_dom_sf"/>
</dbReference>
<dbReference type="InterPro" id="IPR000014">
    <property type="entry name" value="PAS"/>
</dbReference>
<dbReference type="EMBL" id="BAABFC010000001">
    <property type="protein sequence ID" value="GAA4493893.1"/>
    <property type="molecule type" value="Genomic_DNA"/>
</dbReference>
<name>A0ABP8PWG3_9GAMM</name>
<dbReference type="InterPro" id="IPR013656">
    <property type="entry name" value="PAS_4"/>
</dbReference>
<keyword evidence="3" id="KW-1185">Reference proteome</keyword>
<dbReference type="SUPFAM" id="SSF55785">
    <property type="entry name" value="PYP-like sensor domain (PAS domain)"/>
    <property type="match status" value="1"/>
</dbReference>
<dbReference type="RefSeq" id="WP_345009683.1">
    <property type="nucleotide sequence ID" value="NZ_BAABFC010000001.1"/>
</dbReference>
<dbReference type="Gene3D" id="3.30.450.40">
    <property type="match status" value="1"/>
</dbReference>
<dbReference type="Proteomes" id="UP001501321">
    <property type="component" value="Unassembled WGS sequence"/>
</dbReference>
<dbReference type="CDD" id="cd00130">
    <property type="entry name" value="PAS"/>
    <property type="match status" value="1"/>
</dbReference>
<proteinExistence type="predicted"/>
<gene>
    <name evidence="2" type="ORF">GCM10023095_04800</name>
</gene>
<dbReference type="Pfam" id="PF01590">
    <property type="entry name" value="GAF"/>
    <property type="match status" value="1"/>
</dbReference>
<evidence type="ECO:0000259" key="1">
    <source>
        <dbReference type="SMART" id="SM00091"/>
    </source>
</evidence>
<dbReference type="SMART" id="SM00091">
    <property type="entry name" value="PAS"/>
    <property type="match status" value="1"/>
</dbReference>
<dbReference type="Pfam" id="PF08448">
    <property type="entry name" value="PAS_4"/>
    <property type="match status" value="1"/>
</dbReference>
<comment type="caution">
    <text evidence="2">The sequence shown here is derived from an EMBL/GenBank/DDBJ whole genome shotgun (WGS) entry which is preliminary data.</text>
</comment>
<feature type="domain" description="PAS" evidence="1">
    <location>
        <begin position="169"/>
        <end position="235"/>
    </location>
</feature>
<evidence type="ECO:0000313" key="2">
    <source>
        <dbReference type="EMBL" id="GAA4493893.1"/>
    </source>
</evidence>
<dbReference type="Gene3D" id="3.30.450.20">
    <property type="entry name" value="PAS domain"/>
    <property type="match status" value="1"/>
</dbReference>
<reference evidence="3" key="1">
    <citation type="journal article" date="2019" name="Int. J. Syst. Evol. Microbiol.">
        <title>The Global Catalogue of Microorganisms (GCM) 10K type strain sequencing project: providing services to taxonomists for standard genome sequencing and annotation.</title>
        <authorList>
            <consortium name="The Broad Institute Genomics Platform"/>
            <consortium name="The Broad Institute Genome Sequencing Center for Infectious Disease"/>
            <person name="Wu L."/>
            <person name="Ma J."/>
        </authorList>
    </citation>
    <scope>NUCLEOTIDE SEQUENCE [LARGE SCALE GENOMIC DNA]</scope>
    <source>
        <strain evidence="3">JCM 32226</strain>
    </source>
</reference>
<dbReference type="InterPro" id="IPR035965">
    <property type="entry name" value="PAS-like_dom_sf"/>
</dbReference>